<keyword evidence="2" id="KW-1185">Reference proteome</keyword>
<name>A0A482XXL9_LAOST</name>
<evidence type="ECO:0000313" key="2">
    <source>
        <dbReference type="Proteomes" id="UP000291343"/>
    </source>
</evidence>
<gene>
    <name evidence="1" type="ORF">LSTR_LSTR016519</name>
</gene>
<protein>
    <submittedName>
        <fullName evidence="1">Uncharacterized protein</fullName>
    </submittedName>
</protein>
<comment type="caution">
    <text evidence="1">The sequence shown here is derived from an EMBL/GenBank/DDBJ whole genome shotgun (WGS) entry which is preliminary data.</text>
</comment>
<reference evidence="1 2" key="1">
    <citation type="journal article" date="2017" name="Gigascience">
        <title>Genome sequence of the small brown planthopper, Laodelphax striatellus.</title>
        <authorList>
            <person name="Zhu J."/>
            <person name="Jiang F."/>
            <person name="Wang X."/>
            <person name="Yang P."/>
            <person name="Bao Y."/>
            <person name="Zhao W."/>
            <person name="Wang W."/>
            <person name="Lu H."/>
            <person name="Wang Q."/>
            <person name="Cui N."/>
            <person name="Li J."/>
            <person name="Chen X."/>
            <person name="Luo L."/>
            <person name="Yu J."/>
            <person name="Kang L."/>
            <person name="Cui F."/>
        </authorList>
    </citation>
    <scope>NUCLEOTIDE SEQUENCE [LARGE SCALE GENOMIC DNA]</scope>
    <source>
        <strain evidence="1">Lst14</strain>
    </source>
</reference>
<dbReference type="AlphaFoldDB" id="A0A482XXL9"/>
<organism evidence="1 2">
    <name type="scientific">Laodelphax striatellus</name>
    <name type="common">Small brown planthopper</name>
    <name type="synonym">Delphax striatella</name>
    <dbReference type="NCBI Taxonomy" id="195883"/>
    <lineage>
        <taxon>Eukaryota</taxon>
        <taxon>Metazoa</taxon>
        <taxon>Ecdysozoa</taxon>
        <taxon>Arthropoda</taxon>
        <taxon>Hexapoda</taxon>
        <taxon>Insecta</taxon>
        <taxon>Pterygota</taxon>
        <taxon>Neoptera</taxon>
        <taxon>Paraneoptera</taxon>
        <taxon>Hemiptera</taxon>
        <taxon>Auchenorrhyncha</taxon>
        <taxon>Fulgoroidea</taxon>
        <taxon>Delphacidae</taxon>
        <taxon>Criomorphinae</taxon>
        <taxon>Laodelphax</taxon>
    </lineage>
</organism>
<evidence type="ECO:0000313" key="1">
    <source>
        <dbReference type="EMBL" id="RZF48991.1"/>
    </source>
</evidence>
<accession>A0A482XXL9</accession>
<dbReference type="InParanoid" id="A0A482XXL9"/>
<dbReference type="EMBL" id="QKKF02000680">
    <property type="protein sequence ID" value="RZF48991.1"/>
    <property type="molecule type" value="Genomic_DNA"/>
</dbReference>
<dbReference type="Proteomes" id="UP000291343">
    <property type="component" value="Unassembled WGS sequence"/>
</dbReference>
<proteinExistence type="predicted"/>
<sequence length="54" mass="6070">MKVLVPRTQFVTGSGDIVKLSESIILDFDISEDELEVGDLDELDEQLFTKTVQL</sequence>